<dbReference type="SMART" id="SM00884">
    <property type="entry name" value="Cullin_Nedd8"/>
    <property type="match status" value="1"/>
</dbReference>
<evidence type="ECO:0000313" key="9">
    <source>
        <dbReference type="Proteomes" id="UP000011761"/>
    </source>
</evidence>
<dbReference type="Gene3D" id="1.10.10.10">
    <property type="entry name" value="Winged helix-like DNA-binding domain superfamily/Winged helix DNA-binding domain"/>
    <property type="match status" value="1"/>
</dbReference>
<organism evidence="8 9">
    <name type="scientific">Baudoinia panamericana (strain UAMH 10762)</name>
    <name type="common">Angels' share fungus</name>
    <name type="synonym">Baudoinia compniacensis (strain UAMH 10762)</name>
    <dbReference type="NCBI Taxonomy" id="717646"/>
    <lineage>
        <taxon>Eukaryota</taxon>
        <taxon>Fungi</taxon>
        <taxon>Dikarya</taxon>
        <taxon>Ascomycota</taxon>
        <taxon>Pezizomycotina</taxon>
        <taxon>Dothideomycetes</taxon>
        <taxon>Dothideomycetidae</taxon>
        <taxon>Mycosphaerellales</taxon>
        <taxon>Teratosphaeriaceae</taxon>
        <taxon>Baudoinia</taxon>
    </lineage>
</organism>
<dbReference type="GeneID" id="19115001"/>
<dbReference type="FunFam" id="1.10.10.10:FF:000014">
    <property type="entry name" value="Cullin 1"/>
    <property type="match status" value="1"/>
</dbReference>
<dbReference type="InterPro" id="IPR001373">
    <property type="entry name" value="Cullin_N"/>
</dbReference>
<dbReference type="SMART" id="SM00182">
    <property type="entry name" value="CULLIN"/>
    <property type="match status" value="1"/>
</dbReference>
<dbReference type="InterPro" id="IPR036390">
    <property type="entry name" value="WH_DNA-bd_sf"/>
</dbReference>
<keyword evidence="3" id="KW-0832">Ubl conjugation</keyword>
<name>M2MGW0_BAUPA</name>
<accession>M2MGW0</accession>
<dbReference type="OrthoDB" id="27073at2759"/>
<feature type="region of interest" description="Disordered" evidence="6">
    <location>
        <begin position="362"/>
        <end position="395"/>
    </location>
</feature>
<dbReference type="FunFam" id="1.20.1310.10:FF:000001">
    <property type="entry name" value="Cullin 3"/>
    <property type="match status" value="1"/>
</dbReference>
<evidence type="ECO:0000313" key="8">
    <source>
        <dbReference type="EMBL" id="EMC95871.1"/>
    </source>
</evidence>
<dbReference type="AlphaFoldDB" id="M2MGW0"/>
<comment type="similarity">
    <text evidence="1 4 5">Belongs to the cullin family.</text>
</comment>
<dbReference type="Pfam" id="PF10557">
    <property type="entry name" value="Cullin_Nedd8"/>
    <property type="match status" value="1"/>
</dbReference>
<dbReference type="FunFam" id="1.20.1310.10:FF:000002">
    <property type="entry name" value="cullin-3 isoform X1"/>
    <property type="match status" value="1"/>
</dbReference>
<dbReference type="InterPro" id="IPR036388">
    <property type="entry name" value="WH-like_DNA-bd_sf"/>
</dbReference>
<evidence type="ECO:0000256" key="2">
    <source>
        <dbReference type="ARBA" id="ARBA00022499"/>
    </source>
</evidence>
<dbReference type="Pfam" id="PF26557">
    <property type="entry name" value="Cullin_AB"/>
    <property type="match status" value="1"/>
</dbReference>
<dbReference type="Gene3D" id="1.20.1310.10">
    <property type="entry name" value="Cullin Repeats"/>
    <property type="match status" value="4"/>
</dbReference>
<keyword evidence="9" id="KW-1185">Reference proteome</keyword>
<dbReference type="InterPro" id="IPR036317">
    <property type="entry name" value="Cullin_homology_sf"/>
</dbReference>
<reference evidence="8 9" key="1">
    <citation type="journal article" date="2012" name="PLoS Pathog.">
        <title>Diverse lifestyles and strategies of plant pathogenesis encoded in the genomes of eighteen Dothideomycetes fungi.</title>
        <authorList>
            <person name="Ohm R.A."/>
            <person name="Feau N."/>
            <person name="Henrissat B."/>
            <person name="Schoch C.L."/>
            <person name="Horwitz B.A."/>
            <person name="Barry K.W."/>
            <person name="Condon B.J."/>
            <person name="Copeland A.C."/>
            <person name="Dhillon B."/>
            <person name="Glaser F."/>
            <person name="Hesse C.N."/>
            <person name="Kosti I."/>
            <person name="LaButti K."/>
            <person name="Lindquist E.A."/>
            <person name="Lucas S."/>
            <person name="Salamov A.A."/>
            <person name="Bradshaw R.E."/>
            <person name="Ciuffetti L."/>
            <person name="Hamelin R.C."/>
            <person name="Kema G.H.J."/>
            <person name="Lawrence C."/>
            <person name="Scott J.A."/>
            <person name="Spatafora J.W."/>
            <person name="Turgeon B.G."/>
            <person name="de Wit P.J.G.M."/>
            <person name="Zhong S."/>
            <person name="Goodwin S.B."/>
            <person name="Grigoriev I.V."/>
        </authorList>
    </citation>
    <scope>NUCLEOTIDE SEQUENCE [LARGE SCALE GENOMIC DNA]</scope>
    <source>
        <strain evidence="8 9">UAMH 10762</strain>
    </source>
</reference>
<gene>
    <name evidence="8" type="ORF">BAUCODRAFT_507280</name>
</gene>
<dbReference type="OMA" id="MFKDMTI"/>
<dbReference type="SUPFAM" id="SSF74788">
    <property type="entry name" value="Cullin repeat-like"/>
    <property type="match status" value="1"/>
</dbReference>
<dbReference type="InterPro" id="IPR016158">
    <property type="entry name" value="Cullin_homology"/>
</dbReference>
<dbReference type="Pfam" id="PF00888">
    <property type="entry name" value="Cullin"/>
    <property type="match status" value="1"/>
</dbReference>
<dbReference type="GO" id="GO:0031625">
    <property type="term" value="F:ubiquitin protein ligase binding"/>
    <property type="evidence" value="ECO:0007669"/>
    <property type="project" value="InterPro"/>
</dbReference>
<dbReference type="Proteomes" id="UP000011761">
    <property type="component" value="Unassembled WGS sequence"/>
</dbReference>
<dbReference type="InterPro" id="IPR019559">
    <property type="entry name" value="Cullin_neddylation_domain"/>
</dbReference>
<dbReference type="SUPFAM" id="SSF46785">
    <property type="entry name" value="Winged helix' DNA-binding domain"/>
    <property type="match status" value="1"/>
</dbReference>
<dbReference type="FunFam" id="1.20.1310.10:FF:000036">
    <property type="entry name" value="SCF ubiquitin ligase subunit CulC, putative"/>
    <property type="match status" value="1"/>
</dbReference>
<dbReference type="PANTHER" id="PTHR11932">
    <property type="entry name" value="CULLIN"/>
    <property type="match status" value="1"/>
</dbReference>
<proteinExistence type="inferred from homology"/>
<feature type="region of interest" description="Disordered" evidence="6">
    <location>
        <begin position="1"/>
        <end position="21"/>
    </location>
</feature>
<dbReference type="InterPro" id="IPR045093">
    <property type="entry name" value="Cullin"/>
</dbReference>
<dbReference type="PROSITE" id="PS50069">
    <property type="entry name" value="CULLIN_2"/>
    <property type="match status" value="1"/>
</dbReference>
<dbReference type="InterPro" id="IPR059120">
    <property type="entry name" value="Cullin-like_AB"/>
</dbReference>
<dbReference type="PROSITE" id="PS50096">
    <property type="entry name" value="IQ"/>
    <property type="match status" value="1"/>
</dbReference>
<feature type="domain" description="Cullin family profile" evidence="7">
    <location>
        <begin position="449"/>
        <end position="703"/>
    </location>
</feature>
<dbReference type="SUPFAM" id="SSF75632">
    <property type="entry name" value="Cullin homology domain"/>
    <property type="match status" value="1"/>
</dbReference>
<evidence type="ECO:0000256" key="3">
    <source>
        <dbReference type="ARBA" id="ARBA00022843"/>
    </source>
</evidence>
<dbReference type="FunFam" id="1.20.1310.10:FF:000061">
    <property type="entry name" value="Related to cullulin 3"/>
    <property type="match status" value="1"/>
</dbReference>
<evidence type="ECO:0000256" key="1">
    <source>
        <dbReference type="ARBA" id="ARBA00006019"/>
    </source>
</evidence>
<keyword evidence="2" id="KW-1017">Isopeptide bond</keyword>
<protein>
    <recommendedName>
        <fullName evidence="7">Cullin family profile domain-containing protein</fullName>
    </recommendedName>
</protein>
<dbReference type="HOGENOM" id="CLU_004747_7_1_1"/>
<dbReference type="RefSeq" id="XP_007677202.1">
    <property type="nucleotide sequence ID" value="XM_007679012.1"/>
</dbReference>
<dbReference type="KEGG" id="bcom:BAUCODRAFT_507280"/>
<dbReference type="GO" id="GO:0006511">
    <property type="term" value="P:ubiquitin-dependent protein catabolic process"/>
    <property type="evidence" value="ECO:0007669"/>
    <property type="project" value="InterPro"/>
</dbReference>
<dbReference type="EMBL" id="KB445556">
    <property type="protein sequence ID" value="EMC95871.1"/>
    <property type="molecule type" value="Genomic_DNA"/>
</dbReference>
<dbReference type="Gene3D" id="3.30.230.130">
    <property type="entry name" value="Cullin, Chain C, Domain 2"/>
    <property type="match status" value="1"/>
</dbReference>
<evidence type="ECO:0000256" key="4">
    <source>
        <dbReference type="PROSITE-ProRule" id="PRU00330"/>
    </source>
</evidence>
<evidence type="ECO:0000256" key="6">
    <source>
        <dbReference type="SAM" id="MobiDB-lite"/>
    </source>
</evidence>
<dbReference type="eggNOG" id="KOG2166">
    <property type="taxonomic scope" value="Eukaryota"/>
</dbReference>
<dbReference type="InterPro" id="IPR016159">
    <property type="entry name" value="Cullin_repeat-like_dom_sf"/>
</dbReference>
<sequence length="837" mass="95647">MMATMSRRGGAKIRPPRRGLQGADVDFDTTWPILEGAFKEIHTKNASALSFEELYRNAYKIVLKKKGEELYNKVARFEEQWLGSTVRTEIVRTLTPPLTLTDGAGRTLATSSERRTAGEKFLKSLKHAWEDYQVCMGMLTDVLMYMDRVYCTDHRQPSIFAKSMGLFRDQILRTPVQPASTTLLDVLTRIVLDQIQMDRDGEAIDQFLIKSNVYMLEGLYESDLEVEDEKLYLRFEKVFLDQSANFYRDEGERMLKESDAGSYCRHAKKRIDEENDRCRSTLSESTSAKIQAVVEGELIRHKMKGLIEMENSGVAFMVDNDKFHELSLVFDLEARVDPRKSELTRAMQRLVTEMGTDINNAALTTSEATPQREAAGDDEDGKPAEEGAKQKLPAKPLSQQTVAALKWVEEILRLKDRFDKICTTSFSSDQTVSSAINRSMADVVNTFSRGSEYISLFIDDNMKRGIRDKTEAEIDSTLEKAIMVLRYLSDKDLFETYYKKHLCKRLLLKKSVSIDVEKQMISRMKIELGNSFTLKLEAMFKDMTLSEELSNGFRAHIAGVMDGAHNNSKPVDLSIRVLTSMTWPLEAFRGASGEDRDENSLGGRDITLYPPEIERLKSGFERFYAQKYSGRKLTWYNNMGDADLRARFPRSTRIHDVNCSTYAMLILLLFNDLPAGESLSLEEIEARTNIPRGDLARNLQSLAVAPKTRFLVKEPMSRDINSGDRFKFNDDFKPSFIKIKVGVVSAGNKVENDRERKETEKKNNDSRGFVIEAAVVRIMKQRKQLPHAQLLTETITQLSHQFKPDVNMIKKRIEGLIEREYLERMEDAPVPSYKYLA</sequence>
<evidence type="ECO:0000256" key="5">
    <source>
        <dbReference type="RuleBase" id="RU003829"/>
    </source>
</evidence>
<dbReference type="STRING" id="717646.M2MGW0"/>
<evidence type="ECO:0000259" key="7">
    <source>
        <dbReference type="PROSITE" id="PS50069"/>
    </source>
</evidence>